<organism evidence="1 2">
    <name type="scientific">Pandoravirus celtis</name>
    <dbReference type="NCBI Taxonomy" id="2568002"/>
    <lineage>
        <taxon>Viruses</taxon>
        <taxon>Pandoravirus</taxon>
    </lineage>
</organism>
<sequence>MASQRNFPLTLSVLLLSVCLALPTAFGTCRSLPLLPLLPFYFLLSTRLLFPLQGQCNWYQGACGPITSYSVRFTREQYPIRDQAFLFAFNATGAQAASNCGIIFFANDMAEVPQDLCQDNYGRIVKHLPASALQAVLTTLQSTAYDNYLKWDSSNNVAYYDSIASQGAGVGSVLAA</sequence>
<name>A0A4D6EGW0_9VIRU</name>
<dbReference type="EMBL" id="MK174290">
    <property type="protein sequence ID" value="QBZ80692.1"/>
    <property type="molecule type" value="Genomic_DNA"/>
</dbReference>
<dbReference type="Proteomes" id="UP001237152">
    <property type="component" value="Segment"/>
</dbReference>
<reference evidence="1" key="1">
    <citation type="journal article" date="2019" name="Front. Microbiol.">
        <title>Pandoravirus Celtis Illustrates the Microevolution Processes at Work in the Giant Pandoraviridae Genomes.</title>
        <authorList>
            <person name="Legendre M."/>
            <person name="Alempic J.M."/>
            <person name="Philippe N."/>
            <person name="Lartigue A."/>
            <person name="Jeudy S."/>
            <person name="Poirot O."/>
            <person name="Ta N.T."/>
            <person name="Nin S."/>
            <person name="Coute Y."/>
            <person name="Abergel C."/>
            <person name="Claverie J.M."/>
        </authorList>
    </citation>
    <scope>NUCLEOTIDE SEQUENCE</scope>
</reference>
<gene>
    <name evidence="1" type="ORF">pclt_cds_94</name>
</gene>
<evidence type="ECO:0000313" key="2">
    <source>
        <dbReference type="Proteomes" id="UP001237152"/>
    </source>
</evidence>
<evidence type="ECO:0000313" key="1">
    <source>
        <dbReference type="EMBL" id="QBZ80692.1"/>
    </source>
</evidence>
<proteinExistence type="predicted"/>
<accession>A0A4D6EGW0</accession>
<protein>
    <submittedName>
        <fullName evidence="1">Uncharacterized protein</fullName>
    </submittedName>
</protein>